<evidence type="ECO:0000313" key="2">
    <source>
        <dbReference type="Proteomes" id="UP000001431"/>
    </source>
</evidence>
<accession>A3MVE6</accession>
<dbReference type="HOGENOM" id="CLU_833190_0_0_2"/>
<gene>
    <name evidence="1" type="ordered locus">Pcal_1188</name>
</gene>
<name>A3MVE6_PYRCJ</name>
<sequence length="336" mass="37468">MDPLVLEARFQRAVYKGDVGVLEGDFRLRYGERWAELWAAAEGAGEEDVRRADEHSDELCRLVESRIDDRELAALYAAYGRSLSLEGEVEAGLELLGRAGGLERLLRWGLVMHFSEDVVAAPPYLAKLLIKLGGEASRPRVNLDEELGPYLRDGGLMAFVEGLLAEEFDERLHRALYGEVPRTVRLGRAALYRPEVGLVVNPVLSAGELLEELLRVKRSRADALAKALSLHGEYEFSLDHRCGLQYISVDGTAEKSGVVAICPWASYSRKLWRRTRNMVLVLEGEPPPGVERPWFGVIYVRGGEAKVLKPREPSRLFEYVVDVLYSVGFSVAEEGA</sequence>
<reference evidence="1" key="1">
    <citation type="submission" date="2007-02" db="EMBL/GenBank/DDBJ databases">
        <title>Complete sequence of Pyrobaculum calidifontis JCM 11548.</title>
        <authorList>
            <consortium name="US DOE Joint Genome Institute"/>
            <person name="Copeland A."/>
            <person name="Lucas S."/>
            <person name="Lapidus A."/>
            <person name="Barry K."/>
            <person name="Glavina del Rio T."/>
            <person name="Dalin E."/>
            <person name="Tice H."/>
            <person name="Pitluck S."/>
            <person name="Chain P."/>
            <person name="Malfatti S."/>
            <person name="Shin M."/>
            <person name="Vergez L."/>
            <person name="Schmutz J."/>
            <person name="Larimer F."/>
            <person name="Land M."/>
            <person name="Hauser L."/>
            <person name="Kyrpides N."/>
            <person name="Mikhailova N."/>
            <person name="Cozen A.E."/>
            <person name="Fitz-Gibbon S.T."/>
            <person name="House C.H."/>
            <person name="Saltikov C."/>
            <person name="Lowe T.M."/>
            <person name="Richardson P."/>
        </authorList>
    </citation>
    <scope>NUCLEOTIDE SEQUENCE [LARGE SCALE GENOMIC DNA]</scope>
    <source>
        <strain evidence="1">JCM 11548</strain>
    </source>
</reference>
<dbReference type="Proteomes" id="UP000001431">
    <property type="component" value="Chromosome"/>
</dbReference>
<dbReference type="eggNOG" id="arCOG05690">
    <property type="taxonomic scope" value="Archaea"/>
</dbReference>
<dbReference type="OrthoDB" id="28614at2157"/>
<dbReference type="GeneID" id="4908624"/>
<dbReference type="KEGG" id="pcl:Pcal_1188"/>
<dbReference type="EMBL" id="CP000561">
    <property type="protein sequence ID" value="ABO08613.1"/>
    <property type="molecule type" value="Genomic_DNA"/>
</dbReference>
<organism evidence="1 2">
    <name type="scientific">Pyrobaculum calidifontis (strain DSM 21063 / JCM 11548 / VA1)</name>
    <dbReference type="NCBI Taxonomy" id="410359"/>
    <lineage>
        <taxon>Archaea</taxon>
        <taxon>Thermoproteota</taxon>
        <taxon>Thermoprotei</taxon>
        <taxon>Thermoproteales</taxon>
        <taxon>Thermoproteaceae</taxon>
        <taxon>Pyrobaculum</taxon>
    </lineage>
</organism>
<evidence type="ECO:0000313" key="1">
    <source>
        <dbReference type="EMBL" id="ABO08613.1"/>
    </source>
</evidence>
<dbReference type="AlphaFoldDB" id="A3MVE6"/>
<proteinExistence type="predicted"/>
<keyword evidence="2" id="KW-1185">Reference proteome</keyword>
<dbReference type="RefSeq" id="WP_011849871.1">
    <property type="nucleotide sequence ID" value="NC_009073.1"/>
</dbReference>
<protein>
    <submittedName>
        <fullName evidence="1">Uncharacterized protein</fullName>
    </submittedName>
</protein>